<evidence type="ECO:0000313" key="1">
    <source>
        <dbReference type="EMBL" id="CAI8029459.1"/>
    </source>
</evidence>
<sequence>MTSYISIVLREARAAALLVPRVWQLLSKRPCIPGVATR</sequence>
<keyword evidence="2" id="KW-1185">Reference proteome</keyword>
<dbReference type="AlphaFoldDB" id="A0AA35SH13"/>
<comment type="caution">
    <text evidence="1">The sequence shown here is derived from an EMBL/GenBank/DDBJ whole genome shotgun (WGS) entry which is preliminary data.</text>
</comment>
<name>A0AA35SH13_GEOBA</name>
<reference evidence="1" key="1">
    <citation type="submission" date="2023-03" db="EMBL/GenBank/DDBJ databases">
        <authorList>
            <person name="Steffen K."/>
            <person name="Cardenas P."/>
        </authorList>
    </citation>
    <scope>NUCLEOTIDE SEQUENCE</scope>
</reference>
<gene>
    <name evidence="1" type="ORF">GBAR_LOCUS16740</name>
</gene>
<dbReference type="Proteomes" id="UP001174909">
    <property type="component" value="Unassembled WGS sequence"/>
</dbReference>
<protein>
    <submittedName>
        <fullName evidence="1">Uncharacterized protein</fullName>
    </submittedName>
</protein>
<evidence type="ECO:0000313" key="2">
    <source>
        <dbReference type="Proteomes" id="UP001174909"/>
    </source>
</evidence>
<organism evidence="1 2">
    <name type="scientific">Geodia barretti</name>
    <name type="common">Barrett's horny sponge</name>
    <dbReference type="NCBI Taxonomy" id="519541"/>
    <lineage>
        <taxon>Eukaryota</taxon>
        <taxon>Metazoa</taxon>
        <taxon>Porifera</taxon>
        <taxon>Demospongiae</taxon>
        <taxon>Heteroscleromorpha</taxon>
        <taxon>Tetractinellida</taxon>
        <taxon>Astrophorina</taxon>
        <taxon>Geodiidae</taxon>
        <taxon>Geodia</taxon>
    </lineage>
</organism>
<accession>A0AA35SH13</accession>
<dbReference type="EMBL" id="CASHTH010002408">
    <property type="protein sequence ID" value="CAI8029459.1"/>
    <property type="molecule type" value="Genomic_DNA"/>
</dbReference>
<proteinExistence type="predicted"/>